<dbReference type="OrthoDB" id="5422613at2759"/>
<evidence type="ECO:0008006" key="4">
    <source>
        <dbReference type="Google" id="ProtNLM"/>
    </source>
</evidence>
<dbReference type="Proteomes" id="UP000319160">
    <property type="component" value="Unassembled WGS sequence"/>
</dbReference>
<feature type="compositionally biased region" description="Acidic residues" evidence="1">
    <location>
        <begin position="159"/>
        <end position="173"/>
    </location>
</feature>
<dbReference type="PANTHER" id="PTHR38167:SF1">
    <property type="entry name" value="C2H2-TYPE DOMAIN-CONTAINING PROTEIN"/>
    <property type="match status" value="1"/>
</dbReference>
<dbReference type="STRING" id="2512241.A0A553HK32"/>
<evidence type="ECO:0000313" key="2">
    <source>
        <dbReference type="EMBL" id="TRX88312.1"/>
    </source>
</evidence>
<feature type="region of interest" description="Disordered" evidence="1">
    <location>
        <begin position="138"/>
        <end position="181"/>
    </location>
</feature>
<protein>
    <recommendedName>
        <fullName evidence="4">C2H2-type domain-containing protein</fullName>
    </recommendedName>
</protein>
<proteinExistence type="predicted"/>
<dbReference type="PANTHER" id="PTHR38167">
    <property type="entry name" value="C2H2-TYPE DOMAIN-CONTAINING PROTEIN"/>
    <property type="match status" value="1"/>
</dbReference>
<reference evidence="3" key="1">
    <citation type="submission" date="2019-06" db="EMBL/GenBank/DDBJ databases">
        <title>Draft genome sequence of the griseofulvin-producing fungus Xylaria cubensis strain G536.</title>
        <authorList>
            <person name="Mead M.E."/>
            <person name="Raja H.A."/>
            <person name="Steenwyk J.L."/>
            <person name="Knowles S.L."/>
            <person name="Oberlies N.H."/>
            <person name="Rokas A."/>
        </authorList>
    </citation>
    <scope>NUCLEOTIDE SEQUENCE [LARGE SCALE GENOMIC DNA]</scope>
    <source>
        <strain evidence="3">G536</strain>
    </source>
</reference>
<organism evidence="2 3">
    <name type="scientific">Xylaria flabelliformis</name>
    <dbReference type="NCBI Taxonomy" id="2512241"/>
    <lineage>
        <taxon>Eukaryota</taxon>
        <taxon>Fungi</taxon>
        <taxon>Dikarya</taxon>
        <taxon>Ascomycota</taxon>
        <taxon>Pezizomycotina</taxon>
        <taxon>Sordariomycetes</taxon>
        <taxon>Xylariomycetidae</taxon>
        <taxon>Xylariales</taxon>
        <taxon>Xylariaceae</taxon>
        <taxon>Xylaria</taxon>
    </lineage>
</organism>
<evidence type="ECO:0000313" key="3">
    <source>
        <dbReference type="Proteomes" id="UP000319160"/>
    </source>
</evidence>
<dbReference type="AlphaFoldDB" id="A0A553HK32"/>
<name>A0A553HK32_9PEZI</name>
<sequence>MGRLANIPEIHAKSILIALCADDSVLERRALNLLKQIAAFESQVATKNYQKGTKRKAQSAVMICVQCQSPFHEEDNDDKACRYHDGLLNVDYESDIWADHDENCHGPIDTDENRFQHPEGFVWDCCDKLGHRSGCTRGRHNALSGSRGRYGDTPGTGLLEDEESSTEDEASESDSDKSQDD</sequence>
<comment type="caution">
    <text evidence="2">The sequence shown here is derived from an EMBL/GenBank/DDBJ whole genome shotgun (WGS) entry which is preliminary data.</text>
</comment>
<accession>A0A553HK32</accession>
<keyword evidence="3" id="KW-1185">Reference proteome</keyword>
<dbReference type="EMBL" id="VFLP01000092">
    <property type="protein sequence ID" value="TRX88312.1"/>
    <property type="molecule type" value="Genomic_DNA"/>
</dbReference>
<gene>
    <name evidence="2" type="ORF">FHL15_010816</name>
</gene>
<evidence type="ECO:0000256" key="1">
    <source>
        <dbReference type="SAM" id="MobiDB-lite"/>
    </source>
</evidence>